<keyword evidence="4" id="KW-1185">Reference proteome</keyword>
<accession>A0ABN2MTF9</accession>
<sequence>MYGEPAEEENHMTSSTPSPTIPAASTATTAAAGGVAGSPGRLAEDTAQGRTTIAASVVQKIAGIAAREISGVHSMGGGVSRAFGAIRERIPGGGAGASNIAGVQVEVGEKQAAVDLDIVVEYGASIVDLARAVRRNVITAVERMTGLEVIEVNIAVNDIHLPDDDDDVDAPAVPATPAPSRVE</sequence>
<dbReference type="PANTHER" id="PTHR34297">
    <property type="entry name" value="HYPOTHETICAL CYTOSOLIC PROTEIN-RELATED"/>
    <property type="match status" value="1"/>
</dbReference>
<feature type="compositionally biased region" description="Low complexity" evidence="2">
    <location>
        <begin position="13"/>
        <end position="33"/>
    </location>
</feature>
<evidence type="ECO:0000256" key="1">
    <source>
        <dbReference type="ARBA" id="ARBA00005721"/>
    </source>
</evidence>
<dbReference type="Proteomes" id="UP001500449">
    <property type="component" value="Unassembled WGS sequence"/>
</dbReference>
<comment type="caution">
    <text evidence="3">The sequence shown here is derived from an EMBL/GenBank/DDBJ whole genome shotgun (WGS) entry which is preliminary data.</text>
</comment>
<gene>
    <name evidence="3" type="ORF">GCM10009836_16300</name>
</gene>
<evidence type="ECO:0000256" key="2">
    <source>
        <dbReference type="SAM" id="MobiDB-lite"/>
    </source>
</evidence>
<protein>
    <recommendedName>
        <fullName evidence="5">Asp23/Gls24 family envelope stress response protein</fullName>
    </recommendedName>
</protein>
<feature type="region of interest" description="Disordered" evidence="2">
    <location>
        <begin position="163"/>
        <end position="183"/>
    </location>
</feature>
<reference evidence="3 4" key="1">
    <citation type="journal article" date="2019" name="Int. J. Syst. Evol. Microbiol.">
        <title>The Global Catalogue of Microorganisms (GCM) 10K type strain sequencing project: providing services to taxonomists for standard genome sequencing and annotation.</title>
        <authorList>
            <consortium name="The Broad Institute Genomics Platform"/>
            <consortium name="The Broad Institute Genome Sequencing Center for Infectious Disease"/>
            <person name="Wu L."/>
            <person name="Ma J."/>
        </authorList>
    </citation>
    <scope>NUCLEOTIDE SEQUENCE [LARGE SCALE GENOMIC DNA]</scope>
    <source>
        <strain evidence="3 4">JCM 16009</strain>
    </source>
</reference>
<evidence type="ECO:0000313" key="3">
    <source>
        <dbReference type="EMBL" id="GAA1838156.1"/>
    </source>
</evidence>
<dbReference type="PANTHER" id="PTHR34297:SF3">
    <property type="entry name" value="ALKALINE SHOCK PROTEIN 23"/>
    <property type="match status" value="1"/>
</dbReference>
<dbReference type="InterPro" id="IPR005531">
    <property type="entry name" value="Asp23"/>
</dbReference>
<comment type="similarity">
    <text evidence="1">Belongs to the asp23 family.</text>
</comment>
<evidence type="ECO:0008006" key="5">
    <source>
        <dbReference type="Google" id="ProtNLM"/>
    </source>
</evidence>
<dbReference type="EMBL" id="BAAAQK010000004">
    <property type="protein sequence ID" value="GAA1838156.1"/>
    <property type="molecule type" value="Genomic_DNA"/>
</dbReference>
<organism evidence="3 4">
    <name type="scientific">Pseudonocardia ailaonensis</name>
    <dbReference type="NCBI Taxonomy" id="367279"/>
    <lineage>
        <taxon>Bacteria</taxon>
        <taxon>Bacillati</taxon>
        <taxon>Actinomycetota</taxon>
        <taxon>Actinomycetes</taxon>
        <taxon>Pseudonocardiales</taxon>
        <taxon>Pseudonocardiaceae</taxon>
        <taxon>Pseudonocardia</taxon>
    </lineage>
</organism>
<name>A0ABN2MTF9_9PSEU</name>
<feature type="region of interest" description="Disordered" evidence="2">
    <location>
        <begin position="1"/>
        <end position="43"/>
    </location>
</feature>
<proteinExistence type="inferred from homology"/>
<feature type="compositionally biased region" description="Low complexity" evidence="2">
    <location>
        <begin position="170"/>
        <end position="183"/>
    </location>
</feature>
<dbReference type="Pfam" id="PF03780">
    <property type="entry name" value="Asp23"/>
    <property type="match status" value="1"/>
</dbReference>
<evidence type="ECO:0000313" key="4">
    <source>
        <dbReference type="Proteomes" id="UP001500449"/>
    </source>
</evidence>